<dbReference type="OrthoDB" id="9797172at2"/>
<feature type="domain" description="HTH cro/C1-type" evidence="2">
    <location>
        <begin position="12"/>
        <end position="66"/>
    </location>
</feature>
<dbReference type="GO" id="GO:0003700">
    <property type="term" value="F:DNA-binding transcription factor activity"/>
    <property type="evidence" value="ECO:0007669"/>
    <property type="project" value="TreeGrafter"/>
</dbReference>
<proteinExistence type="predicted"/>
<evidence type="ECO:0000259" key="2">
    <source>
        <dbReference type="PROSITE" id="PS50943"/>
    </source>
</evidence>
<evidence type="ECO:0000313" key="3">
    <source>
        <dbReference type="EMBL" id="PWR22712.1"/>
    </source>
</evidence>
<dbReference type="GO" id="GO:0005829">
    <property type="term" value="C:cytosol"/>
    <property type="evidence" value="ECO:0007669"/>
    <property type="project" value="TreeGrafter"/>
</dbReference>
<dbReference type="GO" id="GO:0003677">
    <property type="term" value="F:DNA binding"/>
    <property type="evidence" value="ECO:0007669"/>
    <property type="project" value="UniProtKB-KW"/>
</dbReference>
<dbReference type="CDD" id="cd00093">
    <property type="entry name" value="HTH_XRE"/>
    <property type="match status" value="1"/>
</dbReference>
<dbReference type="PANTHER" id="PTHR46797">
    <property type="entry name" value="HTH-TYPE TRANSCRIPTIONAL REGULATOR"/>
    <property type="match status" value="1"/>
</dbReference>
<keyword evidence="4" id="KW-1185">Reference proteome</keyword>
<gene>
    <name evidence="3" type="ORF">DKG74_11985</name>
</gene>
<dbReference type="InterPro" id="IPR001387">
    <property type="entry name" value="Cro/C1-type_HTH"/>
</dbReference>
<reference evidence="3 4" key="1">
    <citation type="submission" date="2018-05" db="EMBL/GenBank/DDBJ databases">
        <title>Zavarzinia sp. HR-AS.</title>
        <authorList>
            <person name="Lee Y."/>
            <person name="Jeon C.O."/>
        </authorList>
    </citation>
    <scope>NUCLEOTIDE SEQUENCE [LARGE SCALE GENOMIC DNA]</scope>
    <source>
        <strain evidence="3 4">HR-AS</strain>
    </source>
</reference>
<comment type="caution">
    <text evidence="3">The sequence shown here is derived from an EMBL/GenBank/DDBJ whole genome shotgun (WGS) entry which is preliminary data.</text>
</comment>
<dbReference type="InterPro" id="IPR010982">
    <property type="entry name" value="Lambda_DNA-bd_dom_sf"/>
</dbReference>
<dbReference type="Pfam" id="PF01381">
    <property type="entry name" value="HTH_3"/>
    <property type="match status" value="1"/>
</dbReference>
<dbReference type="PANTHER" id="PTHR46797:SF2">
    <property type="entry name" value="TRANSCRIPTIONAL REGULATOR"/>
    <property type="match status" value="1"/>
</dbReference>
<dbReference type="AlphaFoldDB" id="A0A317E869"/>
<name>A0A317E869_9PROT</name>
<dbReference type="EMBL" id="QGLE01000006">
    <property type="protein sequence ID" value="PWR22712.1"/>
    <property type="molecule type" value="Genomic_DNA"/>
</dbReference>
<dbReference type="SUPFAM" id="SSF47413">
    <property type="entry name" value="lambda repressor-like DNA-binding domains"/>
    <property type="match status" value="1"/>
</dbReference>
<dbReference type="Proteomes" id="UP000245461">
    <property type="component" value="Unassembled WGS sequence"/>
</dbReference>
<evidence type="ECO:0000313" key="4">
    <source>
        <dbReference type="Proteomes" id="UP000245461"/>
    </source>
</evidence>
<evidence type="ECO:0000256" key="1">
    <source>
        <dbReference type="ARBA" id="ARBA00023125"/>
    </source>
</evidence>
<dbReference type="InterPro" id="IPR050807">
    <property type="entry name" value="TransReg_Diox_bact_type"/>
</dbReference>
<organism evidence="3 4">
    <name type="scientific">Zavarzinia aquatilis</name>
    <dbReference type="NCBI Taxonomy" id="2211142"/>
    <lineage>
        <taxon>Bacteria</taxon>
        <taxon>Pseudomonadati</taxon>
        <taxon>Pseudomonadota</taxon>
        <taxon>Alphaproteobacteria</taxon>
        <taxon>Rhodospirillales</taxon>
        <taxon>Zavarziniaceae</taxon>
        <taxon>Zavarzinia</taxon>
    </lineage>
</organism>
<dbReference type="Gene3D" id="1.10.260.40">
    <property type="entry name" value="lambda repressor-like DNA-binding domains"/>
    <property type="match status" value="1"/>
</dbReference>
<accession>A0A317E869</accession>
<keyword evidence="1" id="KW-0238">DNA-binding</keyword>
<dbReference type="SMART" id="SM00530">
    <property type="entry name" value="HTH_XRE"/>
    <property type="match status" value="1"/>
</dbReference>
<protein>
    <submittedName>
        <fullName evidence="3">Transcriptional regulator</fullName>
    </submittedName>
</protein>
<sequence>MTPLDLQIGRRIRERRWLLGLSQERLARRVGLKFQQIQKYETGGAKVSAGRLSALAEALDVPISYFYDAAAPVADTISRDAAEVARSFMTLPDEQQERLLDLVRAMAAVAPSKPAAAATPIAA</sequence>
<dbReference type="PROSITE" id="PS50943">
    <property type="entry name" value="HTH_CROC1"/>
    <property type="match status" value="1"/>
</dbReference>